<protein>
    <submittedName>
        <fullName evidence="4">Uncharacterized protein</fullName>
    </submittedName>
</protein>
<proteinExistence type="predicted"/>
<feature type="compositionally biased region" description="Pro residues" evidence="2">
    <location>
        <begin position="934"/>
        <end position="945"/>
    </location>
</feature>
<evidence type="ECO:0000256" key="1">
    <source>
        <dbReference type="SAM" id="Coils"/>
    </source>
</evidence>
<keyword evidence="5" id="KW-1185">Reference proteome</keyword>
<feature type="region of interest" description="Disordered" evidence="2">
    <location>
        <begin position="318"/>
        <end position="439"/>
    </location>
</feature>
<evidence type="ECO:0000313" key="4">
    <source>
        <dbReference type="EMBL" id="KAK1759018.1"/>
    </source>
</evidence>
<feature type="coiled-coil region" evidence="1">
    <location>
        <begin position="570"/>
        <end position="917"/>
    </location>
</feature>
<keyword evidence="1" id="KW-0175">Coiled coil</keyword>
<feature type="compositionally biased region" description="Pro residues" evidence="2">
    <location>
        <begin position="401"/>
        <end position="414"/>
    </location>
</feature>
<organism evidence="4 5">
    <name type="scientific">Echria macrotheca</name>
    <dbReference type="NCBI Taxonomy" id="438768"/>
    <lineage>
        <taxon>Eukaryota</taxon>
        <taxon>Fungi</taxon>
        <taxon>Dikarya</taxon>
        <taxon>Ascomycota</taxon>
        <taxon>Pezizomycotina</taxon>
        <taxon>Sordariomycetes</taxon>
        <taxon>Sordariomycetidae</taxon>
        <taxon>Sordariales</taxon>
        <taxon>Schizotheciaceae</taxon>
        <taxon>Echria</taxon>
    </lineage>
</organism>
<keyword evidence="3" id="KW-0732">Signal</keyword>
<accession>A0AAJ0BKS4</accession>
<dbReference type="Gene3D" id="1.10.287.1490">
    <property type="match status" value="1"/>
</dbReference>
<feature type="compositionally biased region" description="Basic and acidic residues" evidence="2">
    <location>
        <begin position="949"/>
        <end position="961"/>
    </location>
</feature>
<evidence type="ECO:0000256" key="3">
    <source>
        <dbReference type="SAM" id="SignalP"/>
    </source>
</evidence>
<dbReference type="InterPro" id="IPR051861">
    <property type="entry name" value="NET_actin-binding_domain"/>
</dbReference>
<feature type="region of interest" description="Disordered" evidence="2">
    <location>
        <begin position="19"/>
        <end position="94"/>
    </location>
</feature>
<reference evidence="4" key="1">
    <citation type="submission" date="2023-06" db="EMBL/GenBank/DDBJ databases">
        <title>Genome-scale phylogeny and comparative genomics of the fungal order Sordariales.</title>
        <authorList>
            <consortium name="Lawrence Berkeley National Laboratory"/>
            <person name="Hensen N."/>
            <person name="Bonometti L."/>
            <person name="Westerberg I."/>
            <person name="Brannstrom I.O."/>
            <person name="Guillou S."/>
            <person name="Cros-Aarteil S."/>
            <person name="Calhoun S."/>
            <person name="Haridas S."/>
            <person name="Kuo A."/>
            <person name="Mondo S."/>
            <person name="Pangilinan J."/>
            <person name="Riley R."/>
            <person name="Labutti K."/>
            <person name="Andreopoulos B."/>
            <person name="Lipzen A."/>
            <person name="Chen C."/>
            <person name="Yanf M."/>
            <person name="Daum C."/>
            <person name="Ng V."/>
            <person name="Clum A."/>
            <person name="Steindorff A."/>
            <person name="Ohm R."/>
            <person name="Martin F."/>
            <person name="Silar P."/>
            <person name="Natvig D."/>
            <person name="Lalanne C."/>
            <person name="Gautier V."/>
            <person name="Ament-Velasquez S.L."/>
            <person name="Kruys A."/>
            <person name="Hutchinson M.I."/>
            <person name="Powell A.J."/>
            <person name="Barry K."/>
            <person name="Miller A.N."/>
            <person name="Grigoriev I.V."/>
            <person name="Debuchy R."/>
            <person name="Gladieux P."/>
            <person name="Thoren M.H."/>
            <person name="Johannesson H."/>
        </authorList>
    </citation>
    <scope>NUCLEOTIDE SEQUENCE</scope>
    <source>
        <strain evidence="4">PSN4</strain>
    </source>
</reference>
<feature type="compositionally biased region" description="Low complexity" evidence="2">
    <location>
        <begin position="359"/>
        <end position="389"/>
    </location>
</feature>
<feature type="chain" id="PRO_5042494478" evidence="3">
    <location>
        <begin position="19"/>
        <end position="1318"/>
    </location>
</feature>
<feature type="region of interest" description="Disordered" evidence="2">
    <location>
        <begin position="922"/>
        <end position="961"/>
    </location>
</feature>
<sequence length="1318" mass="144423">MDFSRFVFLSALLTHVSSSPIGAGDIRRDGLSSPHPTGQPAWVSHSDSSSRPVQTSEPWTPTSTVIDVSHDDDPHPPQIDATRASTGEDDGAMKPIMRRGDIHDRADSVFVTLSLGGPPTDRVSLFPLQPGCTSTVPRTGNPCPWDGTETIYPSTIMRQTSVDCHGCSYVENQYYFCPNFHIIATKSVSTASTYWSTVCSPSPTLTRAQEASVATATSGAGIGQILAPLPSPAITAAPKATEALEARQDNFAAACPTTYFIQPEKSAGKTFTTYSRYTTTTVLVKCGGCPSLVTQTALVGYGPPADFTKTTTLPLGTKTTYASSRRPKQMDKDTASWGPRVPPSGPRSHGRKRMREDGSPMSLPRRPLPPQSSRFAISPISPSPTASWASRDDLNNINPNASPPLSPAEGPSPPVGRIGCHAITRPRTPPIDGSPEPNVTSFALGEVKKEEETCKDSVFSLSLDLPPLFRAALERTQEELLHLDKCAGACSNDVDPDLLRQTIQGVRAQLGEMAIANCRLWTDFNKQGVYLERENDELKTQLNEVFVRGKELMDENERLKTELGQAVGLKTQLQDDVKKLATKLDQAIDQKMQLQDEKKRCEAELKALGSRKWMQDEKQLKNELSQAIIHKKGLRDEIKRLRTELSQAIEQKKEAQEKITRLEAEHDQTNRLRKDLQDEITRVKTELGQLRTEHSQAVVEKNDLRAKQARHEVELSEAIKQKEQLQGRIDVLSGDIGKLVNEKTDLVQQIDISKGGTKSLVVEKNRLKQRVDKLEAENRKAKASLKEAEAGKAKSEASLETIGREKTQLEASLETLGEEKRKLEDNIESLRAERKQMGTSLIELLARAEAAESHKAEVEAAMKMLETQAEAVEAQKQELQTTSQNMEASYAELRTRVETAESENRELKTALQAKVDEIEALRPWPEPVEANPANPDPGDYPPPSPWRGIKAEAPETDPKSERGLLSAPFANPLLTEAASKCSPLEPTQPATASLALEAPSSRELRRLKVGTPAFLRRALEINLFPGPAGAPGTHDEMVAQYIANFGAAVSDPVAVTSSPLTDFWQIEESWMSPAAAPVPLRSGLEVLFAQLCFLIPSLASSVDSPAWWITIQMIRLLMWSDHALCPEAGAAFLETLASAQPVGTGPAFTVRNALAAIMICELCRRLESVFPSVPRRKWAIGSILGPEAEAAAHSMSIGKLGLALCSPARTDTWLVKEQLTRSCGGEFCLVASTHQEPADDRDIALLHCGDKDSFLIIDFGERSLRFADCRFANLRQNRDNPRKFDLVLAGPGGEVLFEVQAVAKDAIAFWARYVMMDD</sequence>
<name>A0AAJ0BKS4_9PEZI</name>
<evidence type="ECO:0000313" key="5">
    <source>
        <dbReference type="Proteomes" id="UP001239445"/>
    </source>
</evidence>
<evidence type="ECO:0000256" key="2">
    <source>
        <dbReference type="SAM" id="MobiDB-lite"/>
    </source>
</evidence>
<dbReference type="EMBL" id="MU839828">
    <property type="protein sequence ID" value="KAK1759018.1"/>
    <property type="molecule type" value="Genomic_DNA"/>
</dbReference>
<dbReference type="PANTHER" id="PTHR32258">
    <property type="entry name" value="PROTEIN NETWORKED 4A"/>
    <property type="match status" value="1"/>
</dbReference>
<comment type="caution">
    <text evidence="4">The sequence shown here is derived from an EMBL/GenBank/DDBJ whole genome shotgun (WGS) entry which is preliminary data.</text>
</comment>
<dbReference type="Proteomes" id="UP001239445">
    <property type="component" value="Unassembled WGS sequence"/>
</dbReference>
<feature type="signal peptide" evidence="3">
    <location>
        <begin position="1"/>
        <end position="18"/>
    </location>
</feature>
<dbReference type="PANTHER" id="PTHR32258:SF28">
    <property type="entry name" value="PROTEIN NETWORKED 3A-RELATED"/>
    <property type="match status" value="1"/>
</dbReference>
<gene>
    <name evidence="4" type="ORF">QBC47DRAFT_356919</name>
</gene>
<feature type="compositionally biased region" description="Polar residues" evidence="2">
    <location>
        <begin position="45"/>
        <end position="66"/>
    </location>
</feature>